<feature type="transmembrane region" description="Helical" evidence="2">
    <location>
        <begin position="283"/>
        <end position="301"/>
    </location>
</feature>
<dbReference type="PANTHER" id="PTHR15887">
    <property type="entry name" value="TRANSMEMBRANE PROTEIN 69"/>
    <property type="match status" value="1"/>
</dbReference>
<evidence type="ECO:0008006" key="5">
    <source>
        <dbReference type="Google" id="ProtNLM"/>
    </source>
</evidence>
<gene>
    <name evidence="3" type="ORF">SODALDRAFT_186432</name>
</gene>
<feature type="transmembrane region" description="Helical" evidence="2">
    <location>
        <begin position="239"/>
        <end position="263"/>
    </location>
</feature>
<dbReference type="RefSeq" id="XP_028466121.1">
    <property type="nucleotide sequence ID" value="XM_028607097.1"/>
</dbReference>
<feature type="region of interest" description="Disordered" evidence="1">
    <location>
        <begin position="310"/>
        <end position="374"/>
    </location>
</feature>
<dbReference type="STRING" id="1314773.A0A3N2PUZ8"/>
<name>A0A3N2PUZ8_SODAK</name>
<keyword evidence="2" id="KW-0812">Transmembrane</keyword>
<dbReference type="Proteomes" id="UP000272025">
    <property type="component" value="Unassembled WGS sequence"/>
</dbReference>
<reference evidence="3 4" key="1">
    <citation type="journal article" date="2018" name="Mol. Ecol.">
        <title>The obligate alkalophilic soda-lake fungus Sodiomyces alkalinus has shifted to a protein diet.</title>
        <authorList>
            <person name="Grum-Grzhimaylo A.A."/>
            <person name="Falkoski D.L."/>
            <person name="van den Heuvel J."/>
            <person name="Valero-Jimenez C.A."/>
            <person name="Min B."/>
            <person name="Choi I.G."/>
            <person name="Lipzen A."/>
            <person name="Daum C.G."/>
            <person name="Aanen D.K."/>
            <person name="Tsang A."/>
            <person name="Henrissat B."/>
            <person name="Bilanenko E.N."/>
            <person name="de Vries R.P."/>
            <person name="van Kan J.A.L."/>
            <person name="Grigoriev I.V."/>
            <person name="Debets A.J.M."/>
        </authorList>
    </citation>
    <scope>NUCLEOTIDE SEQUENCE [LARGE SCALE GENOMIC DNA]</scope>
    <source>
        <strain evidence="3 4">F11</strain>
    </source>
</reference>
<proteinExistence type="predicted"/>
<feature type="transmembrane region" description="Helical" evidence="2">
    <location>
        <begin position="198"/>
        <end position="218"/>
    </location>
</feature>
<accession>A0A3N2PUZ8</accession>
<feature type="region of interest" description="Disordered" evidence="1">
    <location>
        <begin position="84"/>
        <end position="112"/>
    </location>
</feature>
<keyword evidence="2" id="KW-0472">Membrane</keyword>
<dbReference type="EMBL" id="ML119056">
    <property type="protein sequence ID" value="ROT38315.1"/>
    <property type="molecule type" value="Genomic_DNA"/>
</dbReference>
<evidence type="ECO:0000313" key="3">
    <source>
        <dbReference type="EMBL" id="ROT38315.1"/>
    </source>
</evidence>
<dbReference type="AlphaFoldDB" id="A0A3N2PUZ8"/>
<feature type="transmembrane region" description="Helical" evidence="2">
    <location>
        <begin position="141"/>
        <end position="163"/>
    </location>
</feature>
<dbReference type="OrthoDB" id="194289at2759"/>
<sequence length="374" mass="41457">MMLRGARPLLRLQLGPERLQRPSARFSSTSLIRSSVFQSHGRPSVILSSQVRSPGGLSAKAAYSKGPYDKIDLEAEKELAKQKFETHVGEVSSTSTTPSAFDRTPKTTTSSKAQDINEGLQHDVNIVKDTFQMNDVPKAPYALGLTGTLPYLATSIGTVYLSWNLNTTWPTGSVLLDHIHMNHEAARQWLALLEPIQLSYGAMLISFLGAVHWGMEIVTKTSSPSRTKFRYGMGVLAPIVAWPTLLMPVEAALTTQFVAFTALYGADTRATTRGWAPAWYGRYRFILTAIVGVAIFVSLVGRTKIGSAAPRLGENLSDNMHRDKSEPYSTKWVKLNEEEKAKQKKAKEEEEKKKKKQQNGVDKEKGSKDEEEEK</sequence>
<dbReference type="Pfam" id="PF11911">
    <property type="entry name" value="DUF3429"/>
    <property type="match status" value="1"/>
</dbReference>
<evidence type="ECO:0000256" key="2">
    <source>
        <dbReference type="SAM" id="Phobius"/>
    </source>
</evidence>
<feature type="compositionally biased region" description="Basic and acidic residues" evidence="1">
    <location>
        <begin position="334"/>
        <end position="352"/>
    </location>
</feature>
<dbReference type="GeneID" id="39575575"/>
<keyword evidence="4" id="KW-1185">Reference proteome</keyword>
<evidence type="ECO:0000256" key="1">
    <source>
        <dbReference type="SAM" id="MobiDB-lite"/>
    </source>
</evidence>
<protein>
    <recommendedName>
        <fullName evidence="5">Mitochondrial inner membrane protein 1</fullName>
    </recommendedName>
</protein>
<evidence type="ECO:0000313" key="4">
    <source>
        <dbReference type="Proteomes" id="UP000272025"/>
    </source>
</evidence>
<keyword evidence="2" id="KW-1133">Transmembrane helix</keyword>
<dbReference type="InterPro" id="IPR021836">
    <property type="entry name" value="DUF3429"/>
</dbReference>
<dbReference type="PANTHER" id="PTHR15887:SF1">
    <property type="entry name" value="TRANSMEMBRANE PROTEIN 69"/>
    <property type="match status" value="1"/>
</dbReference>
<organism evidence="3 4">
    <name type="scientific">Sodiomyces alkalinus (strain CBS 110278 / VKM F-3762 / F11)</name>
    <name type="common">Alkaliphilic filamentous fungus</name>
    <dbReference type="NCBI Taxonomy" id="1314773"/>
    <lineage>
        <taxon>Eukaryota</taxon>
        <taxon>Fungi</taxon>
        <taxon>Dikarya</taxon>
        <taxon>Ascomycota</taxon>
        <taxon>Pezizomycotina</taxon>
        <taxon>Sordariomycetes</taxon>
        <taxon>Hypocreomycetidae</taxon>
        <taxon>Glomerellales</taxon>
        <taxon>Plectosphaerellaceae</taxon>
        <taxon>Sodiomyces</taxon>
    </lineage>
</organism>